<proteinExistence type="predicted"/>
<dbReference type="Proteomes" id="UP001060085">
    <property type="component" value="Linkage Group LG06"/>
</dbReference>
<reference evidence="2" key="1">
    <citation type="journal article" date="2023" name="Nat. Plants">
        <title>Single-cell RNA sequencing provides a high-resolution roadmap for understanding the multicellular compartmentation of specialized metabolism.</title>
        <authorList>
            <person name="Sun S."/>
            <person name="Shen X."/>
            <person name="Li Y."/>
            <person name="Li Y."/>
            <person name="Wang S."/>
            <person name="Li R."/>
            <person name="Zhang H."/>
            <person name="Shen G."/>
            <person name="Guo B."/>
            <person name="Wei J."/>
            <person name="Xu J."/>
            <person name="St-Pierre B."/>
            <person name="Chen S."/>
            <person name="Sun C."/>
        </authorList>
    </citation>
    <scope>NUCLEOTIDE SEQUENCE [LARGE SCALE GENOMIC DNA]</scope>
</reference>
<name>A0ACC0AC13_CATRO</name>
<accession>A0ACC0AC13</accession>
<organism evidence="1 2">
    <name type="scientific">Catharanthus roseus</name>
    <name type="common">Madagascar periwinkle</name>
    <name type="synonym">Vinca rosea</name>
    <dbReference type="NCBI Taxonomy" id="4058"/>
    <lineage>
        <taxon>Eukaryota</taxon>
        <taxon>Viridiplantae</taxon>
        <taxon>Streptophyta</taxon>
        <taxon>Embryophyta</taxon>
        <taxon>Tracheophyta</taxon>
        <taxon>Spermatophyta</taxon>
        <taxon>Magnoliopsida</taxon>
        <taxon>eudicotyledons</taxon>
        <taxon>Gunneridae</taxon>
        <taxon>Pentapetalae</taxon>
        <taxon>asterids</taxon>
        <taxon>lamiids</taxon>
        <taxon>Gentianales</taxon>
        <taxon>Apocynaceae</taxon>
        <taxon>Rauvolfioideae</taxon>
        <taxon>Vinceae</taxon>
        <taxon>Catharanthinae</taxon>
        <taxon>Catharanthus</taxon>
    </lineage>
</organism>
<comment type="caution">
    <text evidence="1">The sequence shown here is derived from an EMBL/GenBank/DDBJ whole genome shotgun (WGS) entry which is preliminary data.</text>
</comment>
<sequence>MQLQEDVSLPSSRKRTRDNHGDESFVVTITIDQCLVKRIMVDTGHSINVLFKETFQQMGIPWNKVTPYVAPLVGFTGQIVKLEGKVTLPISVKDTRHMKAKTLFPSTRDNGINKYTVKTRITQTRHLRTNLLIGARTKQNKCLDTWILNTDEYTGPHTRGVGFTLEDPQGQQYAYAIKFLFHVSNNKAKYEALLVGLRMARSLKLTHLLVRNDSQVVIG</sequence>
<dbReference type="EMBL" id="CM044706">
    <property type="protein sequence ID" value="KAI5658483.1"/>
    <property type="molecule type" value="Genomic_DNA"/>
</dbReference>
<protein>
    <submittedName>
        <fullName evidence="1">Uncharacterized protein</fullName>
    </submittedName>
</protein>
<gene>
    <name evidence="1" type="ORF">M9H77_27276</name>
</gene>
<evidence type="ECO:0000313" key="1">
    <source>
        <dbReference type="EMBL" id="KAI5658483.1"/>
    </source>
</evidence>
<keyword evidence="2" id="KW-1185">Reference proteome</keyword>
<evidence type="ECO:0000313" key="2">
    <source>
        <dbReference type="Proteomes" id="UP001060085"/>
    </source>
</evidence>